<protein>
    <recommendedName>
        <fullName evidence="3">N-acyl-aliphatic-L-amino acid amidohydrolase</fullName>
        <ecNumber evidence="3">3.5.1.14</ecNumber>
    </recommendedName>
    <alternativeName>
        <fullName evidence="8">N-acyl-L-amino-acid amidohydrolase</fullName>
    </alternativeName>
</protein>
<dbReference type="PIRSF" id="PIRSF036696">
    <property type="entry name" value="ACY-1"/>
    <property type="match status" value="1"/>
</dbReference>
<keyword evidence="7 10" id="KW-0862">Zinc</keyword>
<keyword evidence="4" id="KW-0963">Cytoplasm</keyword>
<feature type="binding site" evidence="10">
    <location>
        <position position="378"/>
    </location>
    <ligand>
        <name>Zn(2+)</name>
        <dbReference type="ChEBI" id="CHEBI:29105"/>
        <label>2</label>
    </ligand>
</feature>
<dbReference type="Gene3D" id="3.30.70.360">
    <property type="match status" value="1"/>
</dbReference>
<organism evidence="12 13">
    <name type="scientific">Pocillopora meandrina</name>
    <dbReference type="NCBI Taxonomy" id="46732"/>
    <lineage>
        <taxon>Eukaryota</taxon>
        <taxon>Metazoa</taxon>
        <taxon>Cnidaria</taxon>
        <taxon>Anthozoa</taxon>
        <taxon>Hexacorallia</taxon>
        <taxon>Scleractinia</taxon>
        <taxon>Astrocoeniina</taxon>
        <taxon>Pocilloporidae</taxon>
        <taxon>Pocillopora</taxon>
    </lineage>
</organism>
<feature type="binding site" evidence="10">
    <location>
        <position position="85"/>
    </location>
    <ligand>
        <name>Zn(2+)</name>
        <dbReference type="ChEBI" id="CHEBI:29105"/>
        <label>1</label>
    </ligand>
</feature>
<evidence type="ECO:0000256" key="10">
    <source>
        <dbReference type="PIRSR" id="PIRSR036696-2"/>
    </source>
</evidence>
<evidence type="ECO:0000256" key="9">
    <source>
        <dbReference type="PIRSR" id="PIRSR036696-1"/>
    </source>
</evidence>
<comment type="cofactor">
    <cofactor evidence="10">
        <name>Zn(2+)</name>
        <dbReference type="ChEBI" id="CHEBI:29105"/>
    </cofactor>
    <text evidence="10">Binds 2 Zn(2+) ions per subunit.</text>
</comment>
<feature type="active site" description="Proton acceptor" evidence="9">
    <location>
        <position position="152"/>
    </location>
</feature>
<reference evidence="12 13" key="1">
    <citation type="submission" date="2022-05" db="EMBL/GenBank/DDBJ databases">
        <authorList>
            <consortium name="Genoscope - CEA"/>
            <person name="William W."/>
        </authorList>
    </citation>
    <scope>NUCLEOTIDE SEQUENCE [LARGE SCALE GENOMIC DNA]</scope>
</reference>
<feature type="binding site" evidence="10">
    <location>
        <position position="118"/>
    </location>
    <ligand>
        <name>Zn(2+)</name>
        <dbReference type="ChEBI" id="CHEBI:29105"/>
        <label>2</label>
    </ligand>
</feature>
<dbReference type="AlphaFoldDB" id="A0AAU9W481"/>
<feature type="binding site" evidence="10">
    <location>
        <position position="118"/>
    </location>
    <ligand>
        <name>Zn(2+)</name>
        <dbReference type="ChEBI" id="CHEBI:29105"/>
        <label>1</label>
    </ligand>
</feature>
<dbReference type="GO" id="GO:0046872">
    <property type="term" value="F:metal ion binding"/>
    <property type="evidence" value="ECO:0007669"/>
    <property type="project" value="UniProtKB-KW"/>
</dbReference>
<dbReference type="GO" id="GO:0004046">
    <property type="term" value="F:aminoacylase activity"/>
    <property type="evidence" value="ECO:0007669"/>
    <property type="project" value="UniProtKB-EC"/>
</dbReference>
<dbReference type="Gene3D" id="3.40.630.10">
    <property type="entry name" value="Zn peptidases"/>
    <property type="match status" value="1"/>
</dbReference>
<dbReference type="FunFam" id="3.40.630.10:FF:000019">
    <property type="entry name" value="Aminoacylase 1"/>
    <property type="match status" value="1"/>
</dbReference>
<evidence type="ECO:0000256" key="5">
    <source>
        <dbReference type="ARBA" id="ARBA00022723"/>
    </source>
</evidence>
<dbReference type="FunFam" id="3.30.70.360:FF:000005">
    <property type="entry name" value="Putative Aminoacylase-1"/>
    <property type="match status" value="1"/>
</dbReference>
<accession>A0AAU9W481</accession>
<comment type="similarity">
    <text evidence="2">Belongs to the peptidase M20A family.</text>
</comment>
<evidence type="ECO:0000313" key="12">
    <source>
        <dbReference type="EMBL" id="CAH3045766.1"/>
    </source>
</evidence>
<feature type="domain" description="Peptidase M20 dimerisation" evidence="11">
    <location>
        <begin position="193"/>
        <end position="303"/>
    </location>
</feature>
<dbReference type="GO" id="GO:0005737">
    <property type="term" value="C:cytoplasm"/>
    <property type="evidence" value="ECO:0007669"/>
    <property type="project" value="UniProtKB-SubCell"/>
</dbReference>
<evidence type="ECO:0000256" key="4">
    <source>
        <dbReference type="ARBA" id="ARBA00022490"/>
    </source>
</evidence>
<dbReference type="InterPro" id="IPR036264">
    <property type="entry name" value="Bact_exopeptidase_dim_dom"/>
</dbReference>
<feature type="binding site" evidence="10">
    <location>
        <position position="153"/>
    </location>
    <ligand>
        <name>Zn(2+)</name>
        <dbReference type="ChEBI" id="CHEBI:29105"/>
        <label>2</label>
    </ligand>
</feature>
<dbReference type="SUPFAM" id="SSF55031">
    <property type="entry name" value="Bacterial exopeptidase dimerisation domain"/>
    <property type="match status" value="1"/>
</dbReference>
<dbReference type="InterPro" id="IPR001261">
    <property type="entry name" value="ArgE/DapE_CS"/>
</dbReference>
<gene>
    <name evidence="12" type="ORF">PMEA_00033780</name>
</gene>
<dbReference type="Pfam" id="PF07687">
    <property type="entry name" value="M20_dimer"/>
    <property type="match status" value="1"/>
</dbReference>
<evidence type="ECO:0000259" key="11">
    <source>
        <dbReference type="Pfam" id="PF07687"/>
    </source>
</evidence>
<dbReference type="NCBIfam" id="TIGR01880">
    <property type="entry name" value="Ac-peptdase-euk"/>
    <property type="match status" value="1"/>
</dbReference>
<dbReference type="FunFam" id="1.10.150.900:FF:000001">
    <property type="entry name" value="Aminoacylase-1, putative"/>
    <property type="match status" value="1"/>
</dbReference>
<dbReference type="PROSITE" id="PS00759">
    <property type="entry name" value="ARGE_DAPE_CPG2_2"/>
    <property type="match status" value="1"/>
</dbReference>
<comment type="caution">
    <text evidence="12">The sequence shown here is derived from an EMBL/GenBank/DDBJ whole genome shotgun (WGS) entry which is preliminary data.</text>
</comment>
<comment type="subcellular location">
    <subcellularLocation>
        <location evidence="1">Cytoplasm</location>
    </subcellularLocation>
</comment>
<evidence type="ECO:0000256" key="2">
    <source>
        <dbReference type="ARBA" id="ARBA00006247"/>
    </source>
</evidence>
<dbReference type="PROSITE" id="PS00758">
    <property type="entry name" value="ARGE_DAPE_CPG2_1"/>
    <property type="match status" value="1"/>
</dbReference>
<keyword evidence="5 10" id="KW-0479">Metal-binding</keyword>
<name>A0AAU9W481_9CNID</name>
<dbReference type="EMBL" id="CALNXJ010000008">
    <property type="protein sequence ID" value="CAH3045766.1"/>
    <property type="molecule type" value="Genomic_DNA"/>
</dbReference>
<sequence length="409" mass="46426">MAAKRAKVEEDEDPSVTVFREYLRIKTVQPNPDYDGAVLFLERIAKELDLAFKCVKNAESGKVVAVVITWKGKEPDLPSIMLNSHIDVVPVFPEHWTYDPFSAHKTENGDIFARGSQDMKCVGIQYIEAIRKLQSQQFTPRRTIHVTFVPDEEIGGVDGMEKFVEMDDFKSLNVGFALDEGLANPTDAFTVFYGERSVWWLKVICKGPPGHGSRFVEDTVGEKMCKIVQSFMSFREEQKKRLNSNPDLKLGDVTTVNWTITEGGVQANVIPAEMSAVFDIRITPTMDFVELENKIKLWCNEAGDDVSYEFLQKANNYNLTPTTEDDPWWKAFSTTCKKMNMKIEKEIFPAGTDSRFLRELGLPAIGFSPMNNTPILLHDHDEFLNEKVFLHGIEIYCELLTALANVQPF</sequence>
<keyword evidence="13" id="KW-1185">Reference proteome</keyword>
<dbReference type="CDD" id="cd05646">
    <property type="entry name" value="M20_AcylaseI_like"/>
    <property type="match status" value="1"/>
</dbReference>
<evidence type="ECO:0000256" key="1">
    <source>
        <dbReference type="ARBA" id="ARBA00004496"/>
    </source>
</evidence>
<keyword evidence="6" id="KW-0378">Hydrolase</keyword>
<proteinExistence type="inferred from homology"/>
<feature type="active site" evidence="9">
    <location>
        <position position="87"/>
    </location>
</feature>
<dbReference type="Gene3D" id="1.10.150.900">
    <property type="match status" value="1"/>
</dbReference>
<dbReference type="GO" id="GO:0006520">
    <property type="term" value="P:amino acid metabolic process"/>
    <property type="evidence" value="ECO:0007669"/>
    <property type="project" value="InterPro"/>
</dbReference>
<dbReference type="Proteomes" id="UP001159428">
    <property type="component" value="Unassembled WGS sequence"/>
</dbReference>
<evidence type="ECO:0000256" key="7">
    <source>
        <dbReference type="ARBA" id="ARBA00022833"/>
    </source>
</evidence>
<dbReference type="InterPro" id="IPR010159">
    <property type="entry name" value="N-acyl_aa_amidohydrolase"/>
</dbReference>
<dbReference type="Pfam" id="PF01546">
    <property type="entry name" value="Peptidase_M20"/>
    <property type="match status" value="1"/>
</dbReference>
<dbReference type="EC" id="3.5.1.14" evidence="3"/>
<evidence type="ECO:0000313" key="13">
    <source>
        <dbReference type="Proteomes" id="UP001159428"/>
    </source>
</evidence>
<feature type="binding site" evidence="10">
    <location>
        <position position="180"/>
    </location>
    <ligand>
        <name>Zn(2+)</name>
        <dbReference type="ChEBI" id="CHEBI:29105"/>
        <label>1</label>
    </ligand>
</feature>
<dbReference type="InterPro" id="IPR002933">
    <property type="entry name" value="Peptidase_M20"/>
</dbReference>
<dbReference type="SUPFAM" id="SSF53187">
    <property type="entry name" value="Zn-dependent exopeptidases"/>
    <property type="match status" value="1"/>
</dbReference>
<dbReference type="PANTHER" id="PTHR45892">
    <property type="entry name" value="AMINOACYLASE-1"/>
    <property type="match status" value="1"/>
</dbReference>
<dbReference type="PANTHER" id="PTHR45892:SF1">
    <property type="entry name" value="AMINOACYLASE-1"/>
    <property type="match status" value="1"/>
</dbReference>
<evidence type="ECO:0000256" key="6">
    <source>
        <dbReference type="ARBA" id="ARBA00022801"/>
    </source>
</evidence>
<evidence type="ECO:0000256" key="8">
    <source>
        <dbReference type="ARBA" id="ARBA00029656"/>
    </source>
</evidence>
<evidence type="ECO:0000256" key="3">
    <source>
        <dbReference type="ARBA" id="ARBA00011913"/>
    </source>
</evidence>
<dbReference type="InterPro" id="IPR052083">
    <property type="entry name" value="Aminoacylase-1_M20A"/>
</dbReference>
<dbReference type="InterPro" id="IPR011650">
    <property type="entry name" value="Peptidase_M20_dimer"/>
</dbReference>